<dbReference type="SMART" id="SM00369">
    <property type="entry name" value="LRR_TYP"/>
    <property type="match status" value="1"/>
</dbReference>
<dbReference type="PROSITE" id="PS51450">
    <property type="entry name" value="LRR"/>
    <property type="match status" value="1"/>
</dbReference>
<dbReference type="SUPFAM" id="SSF52058">
    <property type="entry name" value="L domain-like"/>
    <property type="match status" value="1"/>
</dbReference>
<dbReference type="EMBL" id="BAAAVI010000028">
    <property type="protein sequence ID" value="GAA2879199.1"/>
    <property type="molecule type" value="Genomic_DNA"/>
</dbReference>
<evidence type="ECO:0000256" key="1">
    <source>
        <dbReference type="ARBA" id="ARBA00022614"/>
    </source>
</evidence>
<evidence type="ECO:0000313" key="4">
    <source>
        <dbReference type="Proteomes" id="UP001500831"/>
    </source>
</evidence>
<accession>A0ABN3W0D6</accession>
<dbReference type="InterPro" id="IPR032675">
    <property type="entry name" value="LRR_dom_sf"/>
</dbReference>
<reference evidence="3 4" key="1">
    <citation type="journal article" date="2019" name="Int. J. Syst. Evol. Microbiol.">
        <title>The Global Catalogue of Microorganisms (GCM) 10K type strain sequencing project: providing services to taxonomists for standard genome sequencing and annotation.</title>
        <authorList>
            <consortium name="The Broad Institute Genomics Platform"/>
            <consortium name="The Broad Institute Genome Sequencing Center for Infectious Disease"/>
            <person name="Wu L."/>
            <person name="Ma J."/>
        </authorList>
    </citation>
    <scope>NUCLEOTIDE SEQUENCE [LARGE SCALE GENOMIC DNA]</scope>
    <source>
        <strain evidence="3 4">JCM 6242</strain>
    </source>
</reference>
<dbReference type="InterPro" id="IPR025875">
    <property type="entry name" value="Leu-rich_rpt_4"/>
</dbReference>
<name>A0ABN3W0D6_9ACTN</name>
<gene>
    <name evidence="3" type="ORF">GCM10010517_41460</name>
</gene>
<protein>
    <recommendedName>
        <fullName evidence="5">Leucine-rich repeat domain-containing protein</fullName>
    </recommendedName>
</protein>
<sequence length="67" mass="7724">MRALTSLTRLDLQGNRLAELPEWLGELTALTELRLDGNDPRPQVPASLRALARTRPEWRRFLASRTR</sequence>
<dbReference type="Pfam" id="PF12799">
    <property type="entry name" value="LRR_4"/>
    <property type="match status" value="1"/>
</dbReference>
<dbReference type="Gene3D" id="3.80.10.10">
    <property type="entry name" value="Ribonuclease Inhibitor"/>
    <property type="match status" value="1"/>
</dbReference>
<evidence type="ECO:0000313" key="3">
    <source>
        <dbReference type="EMBL" id="GAA2879199.1"/>
    </source>
</evidence>
<keyword evidence="4" id="KW-1185">Reference proteome</keyword>
<dbReference type="Proteomes" id="UP001500831">
    <property type="component" value="Unassembled WGS sequence"/>
</dbReference>
<dbReference type="InterPro" id="IPR003591">
    <property type="entry name" value="Leu-rich_rpt_typical-subtyp"/>
</dbReference>
<keyword evidence="2" id="KW-0677">Repeat</keyword>
<evidence type="ECO:0008006" key="5">
    <source>
        <dbReference type="Google" id="ProtNLM"/>
    </source>
</evidence>
<proteinExistence type="predicted"/>
<organism evidence="3 4">
    <name type="scientific">Streptosporangium fragile</name>
    <dbReference type="NCBI Taxonomy" id="46186"/>
    <lineage>
        <taxon>Bacteria</taxon>
        <taxon>Bacillati</taxon>
        <taxon>Actinomycetota</taxon>
        <taxon>Actinomycetes</taxon>
        <taxon>Streptosporangiales</taxon>
        <taxon>Streptosporangiaceae</taxon>
        <taxon>Streptosporangium</taxon>
    </lineage>
</organism>
<keyword evidence="1" id="KW-0433">Leucine-rich repeat</keyword>
<dbReference type="InterPro" id="IPR001611">
    <property type="entry name" value="Leu-rich_rpt"/>
</dbReference>
<comment type="caution">
    <text evidence="3">The sequence shown here is derived from an EMBL/GenBank/DDBJ whole genome shotgun (WGS) entry which is preliminary data.</text>
</comment>
<evidence type="ECO:0000256" key="2">
    <source>
        <dbReference type="ARBA" id="ARBA00022737"/>
    </source>
</evidence>